<protein>
    <submittedName>
        <fullName evidence="1">Uncharacterized protein</fullName>
    </submittedName>
</protein>
<dbReference type="OrthoDB" id="28127at2759"/>
<evidence type="ECO:0000313" key="2">
    <source>
        <dbReference type="Proteomes" id="UP000184267"/>
    </source>
</evidence>
<dbReference type="STRING" id="154538.A0A1M2W437"/>
<proteinExistence type="predicted"/>
<organism evidence="1 2">
    <name type="scientific">Trametes pubescens</name>
    <name type="common">White-rot fungus</name>
    <dbReference type="NCBI Taxonomy" id="154538"/>
    <lineage>
        <taxon>Eukaryota</taxon>
        <taxon>Fungi</taxon>
        <taxon>Dikarya</taxon>
        <taxon>Basidiomycota</taxon>
        <taxon>Agaricomycotina</taxon>
        <taxon>Agaricomycetes</taxon>
        <taxon>Polyporales</taxon>
        <taxon>Polyporaceae</taxon>
        <taxon>Trametes</taxon>
    </lineage>
</organism>
<dbReference type="AlphaFoldDB" id="A0A1M2W437"/>
<dbReference type="Proteomes" id="UP000184267">
    <property type="component" value="Unassembled WGS sequence"/>
</dbReference>
<name>A0A1M2W437_TRAPU</name>
<dbReference type="Gene3D" id="2.60.120.590">
    <property type="entry name" value="Alpha-ketoglutarate-dependent dioxygenase AlkB-like"/>
    <property type="match status" value="1"/>
</dbReference>
<evidence type="ECO:0000313" key="1">
    <source>
        <dbReference type="EMBL" id="OJT14625.1"/>
    </source>
</evidence>
<comment type="caution">
    <text evidence="1">The sequence shown here is derived from an EMBL/GenBank/DDBJ whole genome shotgun (WGS) entry which is preliminary data.</text>
</comment>
<gene>
    <name evidence="1" type="ORF">TRAPUB_8871</name>
</gene>
<dbReference type="EMBL" id="MNAD01000276">
    <property type="protein sequence ID" value="OJT14625.1"/>
    <property type="molecule type" value="Genomic_DNA"/>
</dbReference>
<keyword evidence="2" id="KW-1185">Reference proteome</keyword>
<reference evidence="1 2" key="1">
    <citation type="submission" date="2016-10" db="EMBL/GenBank/DDBJ databases">
        <title>Genome sequence of the basidiomycete white-rot fungus Trametes pubescens.</title>
        <authorList>
            <person name="Makela M.R."/>
            <person name="Granchi Z."/>
            <person name="Peng M."/>
            <person name="De Vries R.P."/>
            <person name="Grigoriev I."/>
            <person name="Riley R."/>
            <person name="Hilden K."/>
        </authorList>
    </citation>
    <scope>NUCLEOTIDE SEQUENCE [LARGE SCALE GENOMIC DNA]</scope>
    <source>
        <strain evidence="1 2">FBCC735</strain>
    </source>
</reference>
<sequence length="104" mass="12120">MEGSRFRRRRREFLRAPQITTTQDSVQALFLPDELYDFQEGHFDGVIKYYREMHVTSWPEDMPELPSLLERLRTVHPNEDTQTHILHLASSGEIMVGGIEHPGA</sequence>
<accession>A0A1M2W437</accession>
<dbReference type="InterPro" id="IPR037151">
    <property type="entry name" value="AlkB-like_sf"/>
</dbReference>